<dbReference type="PaxDb" id="3827-XP_004487793.1"/>
<keyword evidence="4" id="KW-0808">Transferase</keyword>
<evidence type="ECO:0000313" key="3">
    <source>
        <dbReference type="Proteomes" id="UP000087171"/>
    </source>
</evidence>
<dbReference type="PANTHER" id="PTHR34366">
    <property type="entry name" value="OS07G0289901 PROTEIN-RELATED"/>
    <property type="match status" value="1"/>
</dbReference>
<evidence type="ECO:0000259" key="2">
    <source>
        <dbReference type="Pfam" id="PF24865"/>
    </source>
</evidence>
<evidence type="ECO:0000256" key="1">
    <source>
        <dbReference type="SAM" id="SignalP"/>
    </source>
</evidence>
<dbReference type="OrthoDB" id="1843925at2759"/>
<proteinExistence type="predicted"/>
<dbReference type="GeneID" id="101496255"/>
<dbReference type="PANTHER" id="PTHR34366:SF2">
    <property type="entry name" value="OS07G0289901 PROTEIN"/>
    <property type="match status" value="1"/>
</dbReference>
<reference evidence="4" key="2">
    <citation type="submission" date="2025-08" db="UniProtKB">
        <authorList>
            <consortium name="RefSeq"/>
        </authorList>
    </citation>
    <scope>IDENTIFICATION</scope>
    <source>
        <tissue evidence="4">Etiolated seedlings</tissue>
    </source>
</reference>
<dbReference type="eggNOG" id="ENOG502S3R1">
    <property type="taxonomic scope" value="Eukaryota"/>
</dbReference>
<dbReference type="RefSeq" id="XP_004487793.1">
    <property type="nucleotide sequence ID" value="XM_004487736.3"/>
</dbReference>
<dbReference type="Proteomes" id="UP000087171">
    <property type="component" value="Chromosome Ca1"/>
</dbReference>
<evidence type="ECO:0000313" key="4">
    <source>
        <dbReference type="RefSeq" id="XP_004487793.1"/>
    </source>
</evidence>
<dbReference type="GO" id="GO:0016301">
    <property type="term" value="F:kinase activity"/>
    <property type="evidence" value="ECO:0007669"/>
    <property type="project" value="UniProtKB-KW"/>
</dbReference>
<name>A0A1S2XGS3_CICAR</name>
<sequence>MAFAIRVRRWILVFTLLYVSLFSNKFGEADDDETDIGAGFGGAGGGNGGGGAGVGGASYGGGGSGVGSGGGGSGVGAGGGVGDPSQIISKALLCFNDKYIYQSCEESYRLSENGNLDVPPEKTDAFCEGPCISETNLVLTCIDNIFSNFIFYNRATIEDVKQTILAGCGYGPGRGNFNVAEHIQTEENKAVKVTSHVLMGLALIVMGPALLV</sequence>
<protein>
    <submittedName>
        <fullName evidence="4">Hybrid signal transduction histidine kinase M</fullName>
    </submittedName>
</protein>
<keyword evidence="4" id="KW-0418">Kinase</keyword>
<feature type="signal peptide" evidence="1">
    <location>
        <begin position="1"/>
        <end position="29"/>
    </location>
</feature>
<keyword evidence="3" id="KW-1185">Reference proteome</keyword>
<keyword evidence="1" id="KW-0732">Signal</keyword>
<reference evidence="3" key="1">
    <citation type="journal article" date="2013" name="Nat. Biotechnol.">
        <title>Draft genome sequence of chickpea (Cicer arietinum) provides a resource for trait improvement.</title>
        <authorList>
            <person name="Varshney R.K."/>
            <person name="Song C."/>
            <person name="Saxena R.K."/>
            <person name="Azam S."/>
            <person name="Yu S."/>
            <person name="Sharpe A.G."/>
            <person name="Cannon S."/>
            <person name="Baek J."/>
            <person name="Rosen B.D."/>
            <person name="Tar'an B."/>
            <person name="Millan T."/>
            <person name="Zhang X."/>
            <person name="Ramsay L.D."/>
            <person name="Iwata A."/>
            <person name="Wang Y."/>
            <person name="Nelson W."/>
            <person name="Farmer A.D."/>
            <person name="Gaur P.M."/>
            <person name="Soderlund C."/>
            <person name="Penmetsa R.V."/>
            <person name="Xu C."/>
            <person name="Bharti A.K."/>
            <person name="He W."/>
            <person name="Winter P."/>
            <person name="Zhao S."/>
            <person name="Hane J.K."/>
            <person name="Carrasquilla-Garcia N."/>
            <person name="Condie J.A."/>
            <person name="Upadhyaya H.D."/>
            <person name="Luo M.C."/>
            <person name="Thudi M."/>
            <person name="Gowda C.L."/>
            <person name="Singh N.P."/>
            <person name="Lichtenzveig J."/>
            <person name="Gali K.K."/>
            <person name="Rubio J."/>
            <person name="Nadarajan N."/>
            <person name="Dolezel J."/>
            <person name="Bansal K.C."/>
            <person name="Xu X."/>
            <person name="Edwards D."/>
            <person name="Zhang G."/>
            <person name="Kahl G."/>
            <person name="Gil J."/>
            <person name="Singh K.B."/>
            <person name="Datta S.K."/>
            <person name="Jackson S.A."/>
            <person name="Wang J."/>
            <person name="Cook D.R."/>
        </authorList>
    </citation>
    <scope>NUCLEOTIDE SEQUENCE [LARGE SCALE GENOMIC DNA]</scope>
    <source>
        <strain evidence="3">cv. CDC Frontier</strain>
    </source>
</reference>
<dbReference type="Pfam" id="PF24865">
    <property type="entry name" value="DUF7731"/>
    <property type="match status" value="1"/>
</dbReference>
<dbReference type="InterPro" id="IPR056633">
    <property type="entry name" value="DUF7731"/>
</dbReference>
<gene>
    <name evidence="4" type="primary">LOC101496255</name>
</gene>
<organism evidence="3 4">
    <name type="scientific">Cicer arietinum</name>
    <name type="common">Chickpea</name>
    <name type="synonym">Garbanzo</name>
    <dbReference type="NCBI Taxonomy" id="3827"/>
    <lineage>
        <taxon>Eukaryota</taxon>
        <taxon>Viridiplantae</taxon>
        <taxon>Streptophyta</taxon>
        <taxon>Embryophyta</taxon>
        <taxon>Tracheophyta</taxon>
        <taxon>Spermatophyta</taxon>
        <taxon>Magnoliopsida</taxon>
        <taxon>eudicotyledons</taxon>
        <taxon>Gunneridae</taxon>
        <taxon>Pentapetalae</taxon>
        <taxon>rosids</taxon>
        <taxon>fabids</taxon>
        <taxon>Fabales</taxon>
        <taxon>Fabaceae</taxon>
        <taxon>Papilionoideae</taxon>
        <taxon>50 kb inversion clade</taxon>
        <taxon>NPAAA clade</taxon>
        <taxon>Hologalegina</taxon>
        <taxon>IRL clade</taxon>
        <taxon>Cicereae</taxon>
        <taxon>Cicer</taxon>
    </lineage>
</organism>
<accession>A0A1S2XGS3</accession>
<dbReference type="KEGG" id="cam:101496255"/>
<feature type="chain" id="PRO_5010298937" evidence="1">
    <location>
        <begin position="30"/>
        <end position="212"/>
    </location>
</feature>
<dbReference type="AlphaFoldDB" id="A0A1S2XGS3"/>
<feature type="domain" description="DUF7731" evidence="2">
    <location>
        <begin position="84"/>
        <end position="184"/>
    </location>
</feature>
<dbReference type="STRING" id="3827.A0A1S2XGS3"/>